<accession>A0A9Q4GGF6</accession>
<gene>
    <name evidence="1" type="ORF">EGH25_04685</name>
</gene>
<dbReference type="Proteomes" id="UP001149411">
    <property type="component" value="Unassembled WGS sequence"/>
</dbReference>
<keyword evidence="2" id="KW-1185">Reference proteome</keyword>
<evidence type="ECO:0000313" key="1">
    <source>
        <dbReference type="EMBL" id="MCX2818647.1"/>
    </source>
</evidence>
<proteinExistence type="predicted"/>
<organism evidence="1 2">
    <name type="scientific">Halorutilus salinus</name>
    <dbReference type="NCBI Taxonomy" id="2487751"/>
    <lineage>
        <taxon>Archaea</taxon>
        <taxon>Methanobacteriati</taxon>
        <taxon>Methanobacteriota</taxon>
        <taxon>Stenosarchaea group</taxon>
        <taxon>Halobacteria</taxon>
        <taxon>Halorutilales</taxon>
        <taxon>Halorutilaceae</taxon>
        <taxon>Halorutilus</taxon>
    </lineage>
</organism>
<dbReference type="AlphaFoldDB" id="A0A9Q4GGF6"/>
<protein>
    <submittedName>
        <fullName evidence="1">Uncharacterized protein</fullName>
    </submittedName>
</protein>
<name>A0A9Q4GGF6_9EURY</name>
<dbReference type="RefSeq" id="WP_266086490.1">
    <property type="nucleotide sequence ID" value="NZ_RKLV01000004.1"/>
</dbReference>
<evidence type="ECO:0000313" key="2">
    <source>
        <dbReference type="Proteomes" id="UP001149411"/>
    </source>
</evidence>
<dbReference type="EMBL" id="RKLV01000004">
    <property type="protein sequence ID" value="MCX2818647.1"/>
    <property type="molecule type" value="Genomic_DNA"/>
</dbReference>
<sequence length="73" mass="8007">MDTDDDSHLFVDEVDLLVDVTTTRRSVAIPLSEADFEDEELPRDSHVKPWTIVTTLTSGVAEEADGFLGVSAE</sequence>
<reference evidence="1" key="1">
    <citation type="submission" date="2022-09" db="EMBL/GenBank/DDBJ databases">
        <title>Haloadaptaus new haloarchaeum isolated from saline soil.</title>
        <authorList>
            <person name="Duran-Viseras A."/>
            <person name="Sanchez-Porro C."/>
            <person name="Ventosa A."/>
        </authorList>
    </citation>
    <scope>NUCLEOTIDE SEQUENCE</scope>
    <source>
        <strain evidence="1">F3-133</strain>
    </source>
</reference>
<comment type="caution">
    <text evidence="1">The sequence shown here is derived from an EMBL/GenBank/DDBJ whole genome shotgun (WGS) entry which is preliminary data.</text>
</comment>